<dbReference type="PANTHER" id="PTHR34047">
    <property type="entry name" value="NUCLEAR INTRON MATURASE 1, MITOCHONDRIAL-RELATED"/>
    <property type="match status" value="1"/>
</dbReference>
<dbReference type="InterPro" id="IPR051083">
    <property type="entry name" value="GrpII_Intron_Splice-Mob/Def"/>
</dbReference>
<dbReference type="InterPro" id="IPR000477">
    <property type="entry name" value="RT_dom"/>
</dbReference>
<evidence type="ECO:0000259" key="1">
    <source>
        <dbReference type="PROSITE" id="PS50878"/>
    </source>
</evidence>
<proteinExistence type="predicted"/>
<dbReference type="Pfam" id="PF00078">
    <property type="entry name" value="RVT_1"/>
    <property type="match status" value="1"/>
</dbReference>
<evidence type="ECO:0000313" key="2">
    <source>
        <dbReference type="EMBL" id="OGD89283.1"/>
    </source>
</evidence>
<accession>A0A1F5GBL8</accession>
<dbReference type="EMBL" id="MFBD01000007">
    <property type="protein sequence ID" value="OGD89283.1"/>
    <property type="molecule type" value="Genomic_DNA"/>
</dbReference>
<dbReference type="Proteomes" id="UP000177369">
    <property type="component" value="Unassembled WGS sequence"/>
</dbReference>
<dbReference type="STRING" id="1797714.A3D04_03630"/>
<dbReference type="CDD" id="cd01651">
    <property type="entry name" value="RT_G2_intron"/>
    <property type="match status" value="1"/>
</dbReference>
<organism evidence="2 3">
    <name type="scientific">Candidatus Curtissbacteria bacterium RIFCSPHIGHO2_02_FULL_40_16b</name>
    <dbReference type="NCBI Taxonomy" id="1797714"/>
    <lineage>
        <taxon>Bacteria</taxon>
        <taxon>Candidatus Curtissiibacteriota</taxon>
    </lineage>
</organism>
<protein>
    <recommendedName>
        <fullName evidence="1">Reverse transcriptase domain-containing protein</fullName>
    </recommendedName>
</protein>
<comment type="caution">
    <text evidence="2">The sequence shown here is derived from an EMBL/GenBank/DDBJ whole genome shotgun (WGS) entry which is preliminary data.</text>
</comment>
<sequence length="365" mass="43126">MPKIGISSVNWSGGGHAFKLKMKSHFSPENSLKVSNYSQLISIESIFQAWEEFKKGKRNKKDVQLFERHLEDNIFDLYFALTSKNYKHGGYFEFYVNDPKRRHIHKAKVSDRIVHHLLYKYLYEIFDKKFIYDSYSCRKGKGTHKAVKRLEKLTKIVSLNYTRECWALKLDVKKFFDSIDHNLLKDLVHKNIKDKNINQLIDEVIDSFHSEVGEGKGIPLGNVSSQIFANIYLNELDQFLKHDLKIRYCLRYADDFIILDNSKVKLLHYINIMKSFLDESLKLELHPKKVIYRKLSWGIDFCGYIVLPHYMLPRTKTKRRIVKKVTNETISTQALDSYVGYLSHAKSYKIQQVLKNIYFLNNENF</sequence>
<dbReference type="AlphaFoldDB" id="A0A1F5GBL8"/>
<reference evidence="2 3" key="1">
    <citation type="journal article" date="2016" name="Nat. Commun.">
        <title>Thousands of microbial genomes shed light on interconnected biogeochemical processes in an aquifer system.</title>
        <authorList>
            <person name="Anantharaman K."/>
            <person name="Brown C.T."/>
            <person name="Hug L.A."/>
            <person name="Sharon I."/>
            <person name="Castelle C.J."/>
            <person name="Probst A.J."/>
            <person name="Thomas B.C."/>
            <person name="Singh A."/>
            <person name="Wilkins M.J."/>
            <person name="Karaoz U."/>
            <person name="Brodie E.L."/>
            <person name="Williams K.H."/>
            <person name="Hubbard S.S."/>
            <person name="Banfield J.F."/>
        </authorList>
    </citation>
    <scope>NUCLEOTIDE SEQUENCE [LARGE SCALE GENOMIC DNA]</scope>
</reference>
<gene>
    <name evidence="2" type="ORF">A3D04_03630</name>
</gene>
<evidence type="ECO:0000313" key="3">
    <source>
        <dbReference type="Proteomes" id="UP000177369"/>
    </source>
</evidence>
<dbReference type="PROSITE" id="PS50878">
    <property type="entry name" value="RT_POL"/>
    <property type="match status" value="1"/>
</dbReference>
<feature type="domain" description="Reverse transcriptase" evidence="1">
    <location>
        <begin position="75"/>
        <end position="306"/>
    </location>
</feature>
<dbReference type="SUPFAM" id="SSF56672">
    <property type="entry name" value="DNA/RNA polymerases"/>
    <property type="match status" value="1"/>
</dbReference>
<dbReference type="PANTHER" id="PTHR34047:SF8">
    <property type="entry name" value="PROTEIN YKFC"/>
    <property type="match status" value="1"/>
</dbReference>
<dbReference type="InterPro" id="IPR043502">
    <property type="entry name" value="DNA/RNA_pol_sf"/>
</dbReference>
<name>A0A1F5GBL8_9BACT</name>